<dbReference type="EMBL" id="CP007141">
    <property type="protein sequence ID" value="AJC73266.1"/>
    <property type="molecule type" value="Genomic_DNA"/>
</dbReference>
<dbReference type="GO" id="GO:0046872">
    <property type="term" value="F:metal ion binding"/>
    <property type="evidence" value="ECO:0007669"/>
    <property type="project" value="UniProtKB-KW"/>
</dbReference>
<dbReference type="SUPFAM" id="SSF55008">
    <property type="entry name" value="HMA, heavy metal-associated domain"/>
    <property type="match status" value="1"/>
</dbReference>
<dbReference type="AlphaFoldDB" id="A0A0X1KPQ0"/>
<dbReference type="PATRIC" id="fig|1123384.7.peg.502"/>
<keyword evidence="1" id="KW-0479">Metal-binding</keyword>
<name>A0A0X1KPQ0_9THEM</name>
<dbReference type="InterPro" id="IPR017969">
    <property type="entry name" value="Heavy-metal-associated_CS"/>
</dbReference>
<dbReference type="PROSITE" id="PS01047">
    <property type="entry name" value="HMA_1"/>
    <property type="match status" value="1"/>
</dbReference>
<gene>
    <name evidence="3" type="ORF">AJ81_02540</name>
</gene>
<reference evidence="3 4" key="1">
    <citation type="submission" date="2014-01" db="EMBL/GenBank/DDBJ databases">
        <title>Genome sequencing of Thermotog hypogea.</title>
        <authorList>
            <person name="Zhang X."/>
            <person name="Alvare G."/>
            <person name="Fristensky B."/>
            <person name="Chen L."/>
            <person name="Suen T."/>
            <person name="Chen Q."/>
            <person name="Ma K."/>
        </authorList>
    </citation>
    <scope>NUCLEOTIDE SEQUENCE [LARGE SCALE GENOMIC DNA]</scope>
    <source>
        <strain evidence="3 4">DSM 11164</strain>
    </source>
</reference>
<dbReference type="OrthoDB" id="9813965at2"/>
<dbReference type="PROSITE" id="PS50846">
    <property type="entry name" value="HMA_2"/>
    <property type="match status" value="1"/>
</dbReference>
<accession>A0A0X1KPQ0</accession>
<keyword evidence="4" id="KW-1185">Reference proteome</keyword>
<dbReference type="PaxDb" id="1123384-AJ81_02540"/>
<protein>
    <submittedName>
        <fullName evidence="3">Copper resistance protein CopZ</fullName>
    </submittedName>
</protein>
<evidence type="ECO:0000313" key="3">
    <source>
        <dbReference type="EMBL" id="AJC73266.1"/>
    </source>
</evidence>
<feature type="domain" description="HMA" evidence="2">
    <location>
        <begin position="1"/>
        <end position="62"/>
    </location>
</feature>
<evidence type="ECO:0000256" key="1">
    <source>
        <dbReference type="ARBA" id="ARBA00022723"/>
    </source>
</evidence>
<proteinExistence type="predicted"/>
<dbReference type="InterPro" id="IPR036163">
    <property type="entry name" value="HMA_dom_sf"/>
</dbReference>
<organism evidence="3 4">
    <name type="scientific">Pseudothermotoga hypogea DSM 11164 = NBRC 106472</name>
    <dbReference type="NCBI Taxonomy" id="1123384"/>
    <lineage>
        <taxon>Bacteria</taxon>
        <taxon>Thermotogati</taxon>
        <taxon>Thermotogota</taxon>
        <taxon>Thermotogae</taxon>
        <taxon>Thermotogales</taxon>
        <taxon>Thermotogaceae</taxon>
        <taxon>Pseudothermotoga</taxon>
    </lineage>
</organism>
<dbReference type="STRING" id="1123384.AJ81_02540"/>
<dbReference type="Pfam" id="PF00403">
    <property type="entry name" value="HMA"/>
    <property type="match status" value="1"/>
</dbReference>
<dbReference type="CDD" id="cd00371">
    <property type="entry name" value="HMA"/>
    <property type="match status" value="1"/>
</dbReference>
<dbReference type="KEGG" id="phy:AJ81_02540"/>
<dbReference type="InterPro" id="IPR006121">
    <property type="entry name" value="HMA_dom"/>
</dbReference>
<sequence>MKYELLVPDISCGHCRNKISRALEELGVKNYQIDVQTKKVIVEAQNIEPITRKLEQMGYPVESFKQI</sequence>
<evidence type="ECO:0000259" key="2">
    <source>
        <dbReference type="PROSITE" id="PS50846"/>
    </source>
</evidence>
<dbReference type="Proteomes" id="UP000077469">
    <property type="component" value="Chromosome"/>
</dbReference>
<dbReference type="RefSeq" id="WP_031503781.1">
    <property type="nucleotide sequence ID" value="NC_022795.1"/>
</dbReference>
<dbReference type="Gene3D" id="3.30.70.100">
    <property type="match status" value="1"/>
</dbReference>
<evidence type="ECO:0000313" key="4">
    <source>
        <dbReference type="Proteomes" id="UP000077469"/>
    </source>
</evidence>